<feature type="transmembrane region" description="Helical" evidence="1">
    <location>
        <begin position="133"/>
        <end position="155"/>
    </location>
</feature>
<name>A0A641ARH7_9ACTN</name>
<dbReference type="Proteomes" id="UP001515100">
    <property type="component" value="Unassembled WGS sequence"/>
</dbReference>
<dbReference type="AlphaFoldDB" id="A0A641ARH7"/>
<evidence type="ECO:0000256" key="1">
    <source>
        <dbReference type="SAM" id="Phobius"/>
    </source>
</evidence>
<feature type="transmembrane region" description="Helical" evidence="1">
    <location>
        <begin position="104"/>
        <end position="126"/>
    </location>
</feature>
<feature type="transmembrane region" description="Helical" evidence="1">
    <location>
        <begin position="294"/>
        <end position="311"/>
    </location>
</feature>
<evidence type="ECO:0000313" key="2">
    <source>
        <dbReference type="EMBL" id="KAA1379671.1"/>
    </source>
</evidence>
<protein>
    <recommendedName>
        <fullName evidence="4">DUF2029 domain-containing protein</fullName>
    </recommendedName>
</protein>
<feature type="transmembrane region" description="Helical" evidence="1">
    <location>
        <begin position="214"/>
        <end position="232"/>
    </location>
</feature>
<dbReference type="OrthoDB" id="8266279at2"/>
<feature type="transmembrane region" description="Helical" evidence="1">
    <location>
        <begin position="175"/>
        <end position="202"/>
    </location>
</feature>
<accession>A0A641ARH7</accession>
<keyword evidence="1" id="KW-0812">Transmembrane</keyword>
<keyword evidence="3" id="KW-1185">Reference proteome</keyword>
<dbReference type="RefSeq" id="WP_129179402.1">
    <property type="nucleotide sequence ID" value="NZ_JAGIOG010000001.1"/>
</dbReference>
<gene>
    <name evidence="2" type="ORF">ESP62_000120</name>
</gene>
<reference evidence="2" key="1">
    <citation type="submission" date="2019-09" db="EMBL/GenBank/DDBJ databases">
        <authorList>
            <person name="Li J."/>
        </authorList>
    </citation>
    <scope>NUCLEOTIDE SEQUENCE [LARGE SCALE GENOMIC DNA]</scope>
    <source>
        <strain evidence="2">NRBC 14897</strain>
    </source>
</reference>
<feature type="transmembrane region" description="Helical" evidence="1">
    <location>
        <begin position="12"/>
        <end position="31"/>
    </location>
</feature>
<keyword evidence="1" id="KW-1133">Transmembrane helix</keyword>
<keyword evidence="1" id="KW-0472">Membrane</keyword>
<feature type="transmembrane region" description="Helical" evidence="1">
    <location>
        <begin position="317"/>
        <end position="338"/>
    </location>
</feature>
<proteinExistence type="predicted"/>
<dbReference type="EMBL" id="SDPP02000001">
    <property type="protein sequence ID" value="KAA1379671.1"/>
    <property type="molecule type" value="Genomic_DNA"/>
</dbReference>
<organism evidence="2 3">
    <name type="scientific">Aeromicrobium fastidiosum</name>
    <dbReference type="NCBI Taxonomy" id="52699"/>
    <lineage>
        <taxon>Bacteria</taxon>
        <taxon>Bacillati</taxon>
        <taxon>Actinomycetota</taxon>
        <taxon>Actinomycetes</taxon>
        <taxon>Propionibacteriales</taxon>
        <taxon>Nocardioidaceae</taxon>
        <taxon>Aeromicrobium</taxon>
    </lineage>
</organism>
<evidence type="ECO:0000313" key="3">
    <source>
        <dbReference type="Proteomes" id="UP001515100"/>
    </source>
</evidence>
<sequence length="351" mass="36853">MSGLGTSTRLRRGWALLAIAVTLVLVVWGAVAGSQVPDGFLEADPDKTDVALYQAISERMGDGESYYVAVAAEQPARGFPTSPAVTVREPTLAWLTSTAGEGTAYGILLALAAVAIGLSIVCFDSLTRTRAEWAVASVVGAVGVAALCSPDGVWIHETWAGLLTYVAALAATRHWFWPALIALLAACVVRELALPAGLAVLAAAWPRLSVRRRLASVVAVAGFLAFYGWHVLQVGRMSAGASEPSSGWLDVNGWPFFVNAAWFSTVLTVAPVLVAVLLVPLALLGWVLHDSVDARPVAAVLVAYALVFAVVGRDNNLYWGILFGPLLLPGLAFAPRAVARLTRAAHPRGAV</sequence>
<evidence type="ECO:0008006" key="4">
    <source>
        <dbReference type="Google" id="ProtNLM"/>
    </source>
</evidence>
<feature type="transmembrane region" description="Helical" evidence="1">
    <location>
        <begin position="260"/>
        <end position="287"/>
    </location>
</feature>
<comment type="caution">
    <text evidence="2">The sequence shown here is derived from an EMBL/GenBank/DDBJ whole genome shotgun (WGS) entry which is preliminary data.</text>
</comment>